<dbReference type="Proteomes" id="UP000887580">
    <property type="component" value="Unplaced"/>
</dbReference>
<name>A0AC35G709_9BILA</name>
<protein>
    <submittedName>
        <fullName evidence="2">17-beta-hydroxysteroid dehydrogenase type 6</fullName>
    </submittedName>
</protein>
<sequence length="371" mass="41735">MISIIFTILSILIILRILKWRSEKELIERISGRYVLISGCDSGFGRRLVERLLMKGMNVFAGCFTDEGEKSLQNDCSQLPGKLYTVSLDITSQKSVDNCFAFVSQILKENESKLWALVNNAGFLAVYGPMDWIGIEEYEQSVGVNLLGAIRMTKKFTQLIKISKGRIVTMISASGRLHGFYTAPYVAAKFGLEGYVDNLRLEMKPFGIKVSIIEPGAFKTTLMNPEAMIRRVESVWSKLTLMNPDAMIRRVESVWSKLSEDVRDEYGDDFKDNYIQSFNAGTSLVANRNIDIVTDAYIHALCAKSPRARYVCGWDAKYIFIPMSFMPSTWQDFLLQLMMNITSGSKLPAALMNNNTLSINNNPPQCPLAPC</sequence>
<accession>A0AC35G709</accession>
<reference evidence="2" key="1">
    <citation type="submission" date="2022-11" db="UniProtKB">
        <authorList>
            <consortium name="WormBaseParasite"/>
        </authorList>
    </citation>
    <scope>IDENTIFICATION</scope>
</reference>
<proteinExistence type="predicted"/>
<organism evidence="1 2">
    <name type="scientific">Panagrolaimus sp. PS1159</name>
    <dbReference type="NCBI Taxonomy" id="55785"/>
    <lineage>
        <taxon>Eukaryota</taxon>
        <taxon>Metazoa</taxon>
        <taxon>Ecdysozoa</taxon>
        <taxon>Nematoda</taxon>
        <taxon>Chromadorea</taxon>
        <taxon>Rhabditida</taxon>
        <taxon>Tylenchina</taxon>
        <taxon>Panagrolaimomorpha</taxon>
        <taxon>Panagrolaimoidea</taxon>
        <taxon>Panagrolaimidae</taxon>
        <taxon>Panagrolaimus</taxon>
    </lineage>
</organism>
<evidence type="ECO:0000313" key="2">
    <source>
        <dbReference type="WBParaSite" id="PS1159_v2.g24309.t2"/>
    </source>
</evidence>
<evidence type="ECO:0000313" key="1">
    <source>
        <dbReference type="Proteomes" id="UP000887580"/>
    </source>
</evidence>
<dbReference type="WBParaSite" id="PS1159_v2.g24309.t2">
    <property type="protein sequence ID" value="PS1159_v2.g24309.t2"/>
    <property type="gene ID" value="PS1159_v2.g24309"/>
</dbReference>